<dbReference type="EMBL" id="MN739632">
    <property type="protein sequence ID" value="QHT17171.1"/>
    <property type="molecule type" value="Genomic_DNA"/>
</dbReference>
<name>A0A6C0DL47_9ZZZZ</name>
<accession>A0A6C0DL47</accession>
<keyword evidence="1" id="KW-0812">Transmembrane</keyword>
<keyword evidence="1" id="KW-0472">Membrane</keyword>
<evidence type="ECO:0000256" key="1">
    <source>
        <dbReference type="SAM" id="Phobius"/>
    </source>
</evidence>
<feature type="transmembrane region" description="Helical" evidence="1">
    <location>
        <begin position="6"/>
        <end position="28"/>
    </location>
</feature>
<organism evidence="2">
    <name type="scientific">viral metagenome</name>
    <dbReference type="NCBI Taxonomy" id="1070528"/>
    <lineage>
        <taxon>unclassified sequences</taxon>
        <taxon>metagenomes</taxon>
        <taxon>organismal metagenomes</taxon>
    </lineage>
</organism>
<dbReference type="AlphaFoldDB" id="A0A6C0DL47"/>
<proteinExistence type="predicted"/>
<keyword evidence="1" id="KW-1133">Transmembrane helix</keyword>
<evidence type="ECO:0000313" key="2">
    <source>
        <dbReference type="EMBL" id="QHT17171.1"/>
    </source>
</evidence>
<reference evidence="2" key="1">
    <citation type="journal article" date="2020" name="Nature">
        <title>Giant virus diversity and host interactions through global metagenomics.</title>
        <authorList>
            <person name="Schulz F."/>
            <person name="Roux S."/>
            <person name="Paez-Espino D."/>
            <person name="Jungbluth S."/>
            <person name="Walsh D.A."/>
            <person name="Denef V.J."/>
            <person name="McMahon K.D."/>
            <person name="Konstantinidis K.T."/>
            <person name="Eloe-Fadrosh E.A."/>
            <person name="Kyrpides N.C."/>
            <person name="Woyke T."/>
        </authorList>
    </citation>
    <scope>NUCLEOTIDE SEQUENCE</scope>
    <source>
        <strain evidence="2">GVMAG-M-3300023174-24</strain>
    </source>
</reference>
<protein>
    <submittedName>
        <fullName evidence="2">Uncharacterized protein</fullName>
    </submittedName>
</protein>
<sequence length="47" mass="5825">MKFDIYDIFIVIHFYIFFSNIISNIIFIKQKSLFKKSLKILFELYLE</sequence>